<dbReference type="Gene3D" id="3.90.70.10">
    <property type="entry name" value="Cysteine proteinases"/>
    <property type="match status" value="1"/>
</dbReference>
<reference evidence="3 4" key="1">
    <citation type="submission" date="2023-03" db="EMBL/GenBank/DDBJ databases">
        <authorList>
            <person name="Pearce D."/>
        </authorList>
    </citation>
    <scope>NUCLEOTIDE SEQUENCE [LARGE SCALE GENOMIC DNA]</scope>
    <source>
        <strain evidence="3">Msz</strain>
    </source>
</reference>
<accession>A0ABN8XA01</accession>
<name>A0ABN8XA01_9GAMM</name>
<dbReference type="Pfam" id="PF03412">
    <property type="entry name" value="Peptidase_C39"/>
    <property type="match status" value="1"/>
</dbReference>
<evidence type="ECO:0000313" key="3">
    <source>
        <dbReference type="EMBL" id="CAI8967742.1"/>
    </source>
</evidence>
<dbReference type="RefSeq" id="WP_084161836.1">
    <property type="nucleotide sequence ID" value="NZ_OX458333.1"/>
</dbReference>
<evidence type="ECO:0000313" key="4">
    <source>
        <dbReference type="Proteomes" id="UP001162030"/>
    </source>
</evidence>
<dbReference type="EMBL" id="OX458333">
    <property type="protein sequence ID" value="CAI8967742.1"/>
    <property type="molecule type" value="Genomic_DNA"/>
</dbReference>
<feature type="domain" description="Peptidase C39" evidence="2">
    <location>
        <begin position="60"/>
        <end position="190"/>
    </location>
</feature>
<gene>
    <name evidence="3" type="ORF">MSZNOR_4807</name>
</gene>
<feature type="signal peptide" evidence="1">
    <location>
        <begin position="1"/>
        <end position="21"/>
    </location>
</feature>
<evidence type="ECO:0000256" key="1">
    <source>
        <dbReference type="SAM" id="SignalP"/>
    </source>
</evidence>
<keyword evidence="1" id="KW-0732">Signal</keyword>
<feature type="chain" id="PRO_5045433464" evidence="1">
    <location>
        <begin position="22"/>
        <end position="238"/>
    </location>
</feature>
<protein>
    <submittedName>
        <fullName evidence="3">Peptidase C39 domain-containing protein</fullName>
    </submittedName>
</protein>
<sequence length="238" mass="26593">MNGRSGLFRLTSLFAVCLAGAAPCSHAGAVQFSDGVVGPGFFDIKVTSFAERRFKTILKQQYDFSCGSAALASLLSFHYEDMVGELDVFADMWEHGDQQKIKQQGFSLLDMKRYLERRGYKADGYKIGLKELIQAKVPAITIINNKGYMHFVIVKGANDNEVLVGDPALGLKRMDRQTFTELWENRILFIIRNKKNIAGKYFNNAEEWSLSPKAPLGVAVDNGSLASFNLLQPGRYDF</sequence>
<organism evidence="3 4">
    <name type="scientific">Methylocaldum szegediense</name>
    <dbReference type="NCBI Taxonomy" id="73780"/>
    <lineage>
        <taxon>Bacteria</taxon>
        <taxon>Pseudomonadati</taxon>
        <taxon>Pseudomonadota</taxon>
        <taxon>Gammaproteobacteria</taxon>
        <taxon>Methylococcales</taxon>
        <taxon>Methylococcaceae</taxon>
        <taxon>Methylocaldum</taxon>
    </lineage>
</organism>
<keyword evidence="4" id="KW-1185">Reference proteome</keyword>
<dbReference type="Proteomes" id="UP001162030">
    <property type="component" value="Chromosome"/>
</dbReference>
<dbReference type="CDD" id="cd02423">
    <property type="entry name" value="Peptidase_C39G"/>
    <property type="match status" value="1"/>
</dbReference>
<dbReference type="PROSITE" id="PS50990">
    <property type="entry name" value="PEPTIDASE_C39"/>
    <property type="match status" value="1"/>
</dbReference>
<dbReference type="InterPro" id="IPR005074">
    <property type="entry name" value="Peptidase_C39"/>
</dbReference>
<proteinExistence type="predicted"/>
<evidence type="ECO:0000259" key="2">
    <source>
        <dbReference type="PROSITE" id="PS50990"/>
    </source>
</evidence>